<dbReference type="PROSITE" id="PS00108">
    <property type="entry name" value="PROTEIN_KINASE_ST"/>
    <property type="match status" value="1"/>
</dbReference>
<evidence type="ECO:0000256" key="11">
    <source>
        <dbReference type="ARBA" id="ARBA00030237"/>
    </source>
</evidence>
<dbReference type="CDD" id="cd00180">
    <property type="entry name" value="PKc"/>
    <property type="match status" value="1"/>
</dbReference>
<dbReference type="Gene3D" id="1.10.510.10">
    <property type="entry name" value="Transferase(Phosphotransferase) domain 1"/>
    <property type="match status" value="1"/>
</dbReference>
<comment type="subcellular location">
    <subcellularLocation>
        <location evidence="1">Preautophagosomal structure membrane</location>
        <topology evidence="1">Peripheral membrane protein</topology>
    </subcellularLocation>
</comment>
<dbReference type="InterPro" id="IPR045269">
    <property type="entry name" value="Atg1-like"/>
</dbReference>
<dbReference type="InterPro" id="IPR008271">
    <property type="entry name" value="Ser/Thr_kinase_AS"/>
</dbReference>
<keyword evidence="3" id="KW-0813">Transport</keyword>
<dbReference type="PANTHER" id="PTHR24348:SF22">
    <property type="entry name" value="NON-SPECIFIC SERINE_THREONINE PROTEIN KINASE"/>
    <property type="match status" value="1"/>
</dbReference>
<accession>A0ABP0C415</accession>
<evidence type="ECO:0000256" key="12">
    <source>
        <dbReference type="ARBA" id="ARBA00047899"/>
    </source>
</evidence>
<evidence type="ECO:0000256" key="2">
    <source>
        <dbReference type="ARBA" id="ARBA00012513"/>
    </source>
</evidence>
<evidence type="ECO:0000256" key="10">
    <source>
        <dbReference type="ARBA" id="ARBA00023006"/>
    </source>
</evidence>
<dbReference type="Pfam" id="PF00069">
    <property type="entry name" value="Pkinase"/>
    <property type="match status" value="1"/>
</dbReference>
<evidence type="ECO:0000256" key="1">
    <source>
        <dbReference type="ARBA" id="ARBA00004623"/>
    </source>
</evidence>
<comment type="catalytic activity">
    <reaction evidence="12">
        <text>L-threonyl-[protein] + ATP = O-phospho-L-threonyl-[protein] + ADP + H(+)</text>
        <dbReference type="Rhea" id="RHEA:46608"/>
        <dbReference type="Rhea" id="RHEA-COMP:11060"/>
        <dbReference type="Rhea" id="RHEA-COMP:11605"/>
        <dbReference type="ChEBI" id="CHEBI:15378"/>
        <dbReference type="ChEBI" id="CHEBI:30013"/>
        <dbReference type="ChEBI" id="CHEBI:30616"/>
        <dbReference type="ChEBI" id="CHEBI:61977"/>
        <dbReference type="ChEBI" id="CHEBI:456216"/>
        <dbReference type="EC" id="2.7.11.1"/>
    </reaction>
</comment>
<evidence type="ECO:0000256" key="4">
    <source>
        <dbReference type="ARBA" id="ARBA00022527"/>
    </source>
</evidence>
<keyword evidence="7" id="KW-0418">Kinase</keyword>
<comment type="catalytic activity">
    <reaction evidence="13">
        <text>L-seryl-[protein] + ATP = O-phospho-L-seryl-[protein] + ADP + H(+)</text>
        <dbReference type="Rhea" id="RHEA:17989"/>
        <dbReference type="Rhea" id="RHEA-COMP:9863"/>
        <dbReference type="Rhea" id="RHEA-COMP:11604"/>
        <dbReference type="ChEBI" id="CHEBI:15378"/>
        <dbReference type="ChEBI" id="CHEBI:29999"/>
        <dbReference type="ChEBI" id="CHEBI:30616"/>
        <dbReference type="ChEBI" id="CHEBI:83421"/>
        <dbReference type="ChEBI" id="CHEBI:456216"/>
        <dbReference type="EC" id="2.7.11.1"/>
    </reaction>
</comment>
<evidence type="ECO:0000256" key="6">
    <source>
        <dbReference type="ARBA" id="ARBA00022741"/>
    </source>
</evidence>
<dbReference type="PROSITE" id="PS50011">
    <property type="entry name" value="PROTEIN_KINASE_DOM"/>
    <property type="match status" value="1"/>
</dbReference>
<evidence type="ECO:0000259" key="14">
    <source>
        <dbReference type="PROSITE" id="PS50011"/>
    </source>
</evidence>
<proteinExistence type="predicted"/>
<keyword evidence="5" id="KW-0808">Transferase</keyword>
<dbReference type="InterPro" id="IPR000719">
    <property type="entry name" value="Prot_kinase_dom"/>
</dbReference>
<gene>
    <name evidence="15" type="ORF">SCUCBS95973_006072</name>
</gene>
<name>A0ABP0C415_9PEZI</name>
<keyword evidence="9" id="KW-0653">Protein transport</keyword>
<dbReference type="EMBL" id="CAWUHB010000034">
    <property type="protein sequence ID" value="CAK7226049.1"/>
    <property type="molecule type" value="Genomic_DNA"/>
</dbReference>
<keyword evidence="6" id="KW-0547">Nucleotide-binding</keyword>
<dbReference type="PANTHER" id="PTHR24348">
    <property type="entry name" value="SERINE/THREONINE-PROTEIN KINASE UNC-51-RELATED"/>
    <property type="match status" value="1"/>
</dbReference>
<protein>
    <recommendedName>
        <fullName evidence="2">non-specific serine/threonine protein kinase</fullName>
        <ecNumber evidence="2">2.7.11.1</ecNumber>
    </recommendedName>
    <alternativeName>
        <fullName evidence="11">Autophagy-related protein 1</fullName>
    </alternativeName>
</protein>
<dbReference type="Proteomes" id="UP001642405">
    <property type="component" value="Unassembled WGS sequence"/>
</dbReference>
<evidence type="ECO:0000256" key="3">
    <source>
        <dbReference type="ARBA" id="ARBA00022448"/>
    </source>
</evidence>
<comment type="caution">
    <text evidence="15">The sequence shown here is derived from an EMBL/GenBank/DDBJ whole genome shotgun (WGS) entry which is preliminary data.</text>
</comment>
<dbReference type="SUPFAM" id="SSF56112">
    <property type="entry name" value="Protein kinase-like (PK-like)"/>
    <property type="match status" value="1"/>
</dbReference>
<evidence type="ECO:0000313" key="15">
    <source>
        <dbReference type="EMBL" id="CAK7226049.1"/>
    </source>
</evidence>
<keyword evidence="16" id="KW-1185">Reference proteome</keyword>
<feature type="domain" description="Protein kinase" evidence="14">
    <location>
        <begin position="1"/>
        <end position="156"/>
    </location>
</feature>
<sequence>MADTEIAEEVLYQMAKALKFMAKCNLVHRDIKPANILYDTRVRPDGEFYYHFQLADFNLSNEVATARTVAGTPVFMAPEVYDRQPQSFSADIWSLFVTIVWIRNIDSFRTYSTDDKIELRDKITDIAQLDIFCLIRGMAVQDPKRRMSARRLVALLEGDSKGAPAETSGPMRSRHWTS</sequence>
<keyword evidence="10" id="KW-0072">Autophagy</keyword>
<keyword evidence="4" id="KW-0723">Serine/threonine-protein kinase</keyword>
<reference evidence="15 16" key="1">
    <citation type="submission" date="2024-01" db="EMBL/GenBank/DDBJ databases">
        <authorList>
            <person name="Allen C."/>
            <person name="Tagirdzhanova G."/>
        </authorList>
    </citation>
    <scope>NUCLEOTIDE SEQUENCE [LARGE SCALE GENOMIC DNA]</scope>
</reference>
<keyword evidence="8" id="KW-0067">ATP-binding</keyword>
<evidence type="ECO:0000256" key="8">
    <source>
        <dbReference type="ARBA" id="ARBA00022840"/>
    </source>
</evidence>
<evidence type="ECO:0000256" key="13">
    <source>
        <dbReference type="ARBA" id="ARBA00048679"/>
    </source>
</evidence>
<dbReference type="EC" id="2.7.11.1" evidence="2"/>
<evidence type="ECO:0000256" key="5">
    <source>
        <dbReference type="ARBA" id="ARBA00022679"/>
    </source>
</evidence>
<dbReference type="SMART" id="SM00220">
    <property type="entry name" value="S_TKc"/>
    <property type="match status" value="1"/>
</dbReference>
<evidence type="ECO:0000256" key="9">
    <source>
        <dbReference type="ARBA" id="ARBA00022927"/>
    </source>
</evidence>
<evidence type="ECO:0000313" key="16">
    <source>
        <dbReference type="Proteomes" id="UP001642405"/>
    </source>
</evidence>
<evidence type="ECO:0000256" key="7">
    <source>
        <dbReference type="ARBA" id="ARBA00022777"/>
    </source>
</evidence>
<organism evidence="15 16">
    <name type="scientific">Sporothrix curviconia</name>
    <dbReference type="NCBI Taxonomy" id="1260050"/>
    <lineage>
        <taxon>Eukaryota</taxon>
        <taxon>Fungi</taxon>
        <taxon>Dikarya</taxon>
        <taxon>Ascomycota</taxon>
        <taxon>Pezizomycotina</taxon>
        <taxon>Sordariomycetes</taxon>
        <taxon>Sordariomycetidae</taxon>
        <taxon>Ophiostomatales</taxon>
        <taxon>Ophiostomataceae</taxon>
        <taxon>Sporothrix</taxon>
    </lineage>
</organism>
<dbReference type="InterPro" id="IPR011009">
    <property type="entry name" value="Kinase-like_dom_sf"/>
</dbReference>